<dbReference type="RefSeq" id="WP_183933203.1">
    <property type="nucleotide sequence ID" value="NZ_JACICF010000001.1"/>
</dbReference>
<comment type="caution">
    <text evidence="2">The sequence shown here is derived from an EMBL/GenBank/DDBJ whole genome shotgun (WGS) entry which is preliminary data.</text>
</comment>
<dbReference type="EMBL" id="JACICF010000001">
    <property type="protein sequence ID" value="MBB3763897.1"/>
    <property type="molecule type" value="Genomic_DNA"/>
</dbReference>
<keyword evidence="3" id="KW-1185">Reference proteome</keyword>
<sequence>MSQELLHNYLDRADRALSRIEAALARKRDTQAEPPSPAPADDSALRREVARVIEELDSLMEGQSS</sequence>
<organism evidence="2 3">
    <name type="scientific">Sphingomicrobium lutaoense</name>
    <dbReference type="NCBI Taxonomy" id="515949"/>
    <lineage>
        <taxon>Bacteria</taxon>
        <taxon>Pseudomonadati</taxon>
        <taxon>Pseudomonadota</taxon>
        <taxon>Alphaproteobacteria</taxon>
        <taxon>Sphingomonadales</taxon>
        <taxon>Sphingomonadaceae</taxon>
        <taxon>Sphingomicrobium</taxon>
    </lineage>
</organism>
<evidence type="ECO:0000256" key="1">
    <source>
        <dbReference type="SAM" id="MobiDB-lite"/>
    </source>
</evidence>
<accession>A0A839Z1G7</accession>
<gene>
    <name evidence="2" type="ORF">FHS50_000920</name>
</gene>
<name>A0A839Z1G7_9SPHN</name>
<dbReference type="AlphaFoldDB" id="A0A839Z1G7"/>
<protein>
    <submittedName>
        <fullName evidence="2">Uncharacterized protein</fullName>
    </submittedName>
</protein>
<dbReference type="Proteomes" id="UP000578569">
    <property type="component" value="Unassembled WGS sequence"/>
</dbReference>
<reference evidence="2 3" key="1">
    <citation type="submission" date="2020-08" db="EMBL/GenBank/DDBJ databases">
        <title>Genomic Encyclopedia of Type Strains, Phase IV (KMG-IV): sequencing the most valuable type-strain genomes for metagenomic binning, comparative biology and taxonomic classification.</title>
        <authorList>
            <person name="Goeker M."/>
        </authorList>
    </citation>
    <scope>NUCLEOTIDE SEQUENCE [LARGE SCALE GENOMIC DNA]</scope>
    <source>
        <strain evidence="2 3">DSM 24194</strain>
    </source>
</reference>
<evidence type="ECO:0000313" key="3">
    <source>
        <dbReference type="Proteomes" id="UP000578569"/>
    </source>
</evidence>
<evidence type="ECO:0000313" key="2">
    <source>
        <dbReference type="EMBL" id="MBB3763897.1"/>
    </source>
</evidence>
<feature type="region of interest" description="Disordered" evidence="1">
    <location>
        <begin position="25"/>
        <end position="46"/>
    </location>
</feature>
<proteinExistence type="predicted"/>